<dbReference type="Proteomes" id="UP000290365">
    <property type="component" value="Chromosome"/>
</dbReference>
<dbReference type="RefSeq" id="WP_129889427.1">
    <property type="nucleotide sequence ID" value="NZ_CP035758.1"/>
</dbReference>
<dbReference type="AlphaFoldDB" id="A0A4P6JSI9"/>
<dbReference type="KEGG" id="kbs:EPA93_21180"/>
<gene>
    <name evidence="1" type="ORF">EPA93_21180</name>
</gene>
<proteinExistence type="predicted"/>
<reference evidence="1 2" key="1">
    <citation type="submission" date="2019-01" db="EMBL/GenBank/DDBJ databases">
        <title>Ktedonosporobacter rubrisoli SCAWS-G2.</title>
        <authorList>
            <person name="Huang Y."/>
            <person name="Yan B."/>
        </authorList>
    </citation>
    <scope>NUCLEOTIDE SEQUENCE [LARGE SCALE GENOMIC DNA]</scope>
    <source>
        <strain evidence="1 2">SCAWS-G2</strain>
    </source>
</reference>
<sequence>MALSDIARIREQITLEYQAAQRVFREPAIVSRHDFIEQRQVQLGKYFAELRKYLSPEQALEVFIGVEKEKVCEPQKKD</sequence>
<accession>A0A4P6JSI9</accession>
<dbReference type="EMBL" id="CP035758">
    <property type="protein sequence ID" value="QBD78374.1"/>
    <property type="molecule type" value="Genomic_DNA"/>
</dbReference>
<evidence type="ECO:0000313" key="2">
    <source>
        <dbReference type="Proteomes" id="UP000290365"/>
    </source>
</evidence>
<name>A0A4P6JSI9_KTERU</name>
<keyword evidence="2" id="KW-1185">Reference proteome</keyword>
<organism evidence="1 2">
    <name type="scientific">Ktedonosporobacter rubrisoli</name>
    <dbReference type="NCBI Taxonomy" id="2509675"/>
    <lineage>
        <taxon>Bacteria</taxon>
        <taxon>Bacillati</taxon>
        <taxon>Chloroflexota</taxon>
        <taxon>Ktedonobacteria</taxon>
        <taxon>Ktedonobacterales</taxon>
        <taxon>Ktedonosporobacteraceae</taxon>
        <taxon>Ktedonosporobacter</taxon>
    </lineage>
</organism>
<protein>
    <submittedName>
        <fullName evidence="1">Uncharacterized protein</fullName>
    </submittedName>
</protein>
<evidence type="ECO:0000313" key="1">
    <source>
        <dbReference type="EMBL" id="QBD78374.1"/>
    </source>
</evidence>